<dbReference type="Gene3D" id="3.40.630.30">
    <property type="match status" value="1"/>
</dbReference>
<organism evidence="9 10">
    <name type="scientific">Idiomarina piscisalsi</name>
    <dbReference type="NCBI Taxonomy" id="1096243"/>
    <lineage>
        <taxon>Bacteria</taxon>
        <taxon>Pseudomonadati</taxon>
        <taxon>Pseudomonadota</taxon>
        <taxon>Gammaproteobacteria</taxon>
        <taxon>Alteromonadales</taxon>
        <taxon>Idiomarinaceae</taxon>
        <taxon>Idiomarina</taxon>
    </lineage>
</organism>
<reference evidence="9 10" key="1">
    <citation type="submission" date="2017-06" db="EMBL/GenBank/DDBJ databases">
        <title>Complete genome sequence of Idiomarina piscisalsi strain 10PY1A isolated from soil of Soudi Arabia.</title>
        <authorList>
            <person name="Kim M.-C."/>
            <person name="Jung B.K."/>
            <person name="Budiyanto F."/>
            <person name="Nzila A."/>
            <person name="Shin J.-H."/>
        </authorList>
    </citation>
    <scope>NUCLEOTIDE SEQUENCE [LARGE SCALE GENOMIC DNA]</scope>
    <source>
        <strain evidence="9 10">10PY1A</strain>
    </source>
</reference>
<feature type="domain" description="N-acetyltransferase" evidence="8">
    <location>
        <begin position="332"/>
        <end position="446"/>
    </location>
</feature>
<feature type="domain" description="TcmA/NAT10 helicase" evidence="6">
    <location>
        <begin position="151"/>
        <end position="198"/>
    </location>
</feature>
<keyword evidence="10" id="KW-1185">Reference proteome</keyword>
<dbReference type="Pfam" id="PF13718">
    <property type="entry name" value="GNAT_acetyltr_2"/>
    <property type="match status" value="1"/>
</dbReference>
<dbReference type="Pfam" id="PF08351">
    <property type="entry name" value="TmcA_N"/>
    <property type="match status" value="1"/>
</dbReference>
<feature type="domain" description="TcmA/NAT10 helicase" evidence="6">
    <location>
        <begin position="200"/>
        <end position="301"/>
    </location>
</feature>
<dbReference type="Gene3D" id="3.40.50.300">
    <property type="entry name" value="P-loop containing nucleotide triphosphate hydrolases"/>
    <property type="match status" value="1"/>
</dbReference>
<evidence type="ECO:0000256" key="1">
    <source>
        <dbReference type="ARBA" id="ARBA00022679"/>
    </source>
</evidence>
<evidence type="ECO:0000259" key="8">
    <source>
        <dbReference type="Pfam" id="PF13718"/>
    </source>
</evidence>
<dbReference type="PANTHER" id="PTHR10925">
    <property type="entry name" value="N-ACETYLTRANSFERASE 10"/>
    <property type="match status" value="1"/>
</dbReference>
<evidence type="ECO:0000313" key="10">
    <source>
        <dbReference type="Proteomes" id="UP000197717"/>
    </source>
</evidence>
<dbReference type="InterPro" id="IPR027417">
    <property type="entry name" value="P-loop_NTPase"/>
</dbReference>
<dbReference type="InterPro" id="IPR016181">
    <property type="entry name" value="Acyl_CoA_acyltransferase"/>
</dbReference>
<evidence type="ECO:0000256" key="3">
    <source>
        <dbReference type="ARBA" id="ARBA00022741"/>
    </source>
</evidence>
<protein>
    <submittedName>
        <fullName evidence="9">tRNA cytosine(34) acetyltransferase TmcA</fullName>
    </submittedName>
</protein>
<keyword evidence="3" id="KW-0547">Nucleotide-binding</keyword>
<accession>A0ABN5AMS7</accession>
<dbReference type="InterPro" id="IPR032672">
    <property type="entry name" value="TmcA/NAT10/Kre33"/>
</dbReference>
<dbReference type="Proteomes" id="UP000197717">
    <property type="component" value="Chromosome"/>
</dbReference>
<proteinExistence type="predicted"/>
<dbReference type="Pfam" id="PF05127">
    <property type="entry name" value="NAT10_TcmA_helicase"/>
    <property type="match status" value="2"/>
</dbReference>
<dbReference type="RefSeq" id="WP_088767623.1">
    <property type="nucleotide sequence ID" value="NZ_CP022133.1"/>
</dbReference>
<evidence type="ECO:0000259" key="7">
    <source>
        <dbReference type="Pfam" id="PF08351"/>
    </source>
</evidence>
<name>A0ABN5AMS7_9GAMM</name>
<evidence type="ECO:0000256" key="2">
    <source>
        <dbReference type="ARBA" id="ARBA00022694"/>
    </source>
</evidence>
<keyword evidence="5" id="KW-0012">Acyltransferase</keyword>
<dbReference type="PANTHER" id="PTHR10925:SF5">
    <property type="entry name" value="RNA CYTIDINE ACETYLTRANSFERASE"/>
    <property type="match status" value="1"/>
</dbReference>
<keyword evidence="1" id="KW-0808">Transferase</keyword>
<dbReference type="SUPFAM" id="SSF52540">
    <property type="entry name" value="P-loop containing nucleoside triphosphate hydrolases"/>
    <property type="match status" value="1"/>
</dbReference>
<dbReference type="Gene3D" id="3.40.50.11040">
    <property type="match status" value="1"/>
</dbReference>
<dbReference type="EMBL" id="CP022133">
    <property type="protein sequence ID" value="ASG65190.1"/>
    <property type="molecule type" value="Genomic_DNA"/>
</dbReference>
<dbReference type="InterPro" id="IPR007807">
    <property type="entry name" value="TcmA/NAT10_helicase"/>
</dbReference>
<evidence type="ECO:0000313" key="9">
    <source>
        <dbReference type="EMBL" id="ASG65190.1"/>
    </source>
</evidence>
<keyword evidence="4" id="KW-0067">ATP-binding</keyword>
<dbReference type="SUPFAM" id="SSF55729">
    <property type="entry name" value="Acyl-CoA N-acyltransferases (Nat)"/>
    <property type="match status" value="1"/>
</dbReference>
<evidence type="ECO:0000256" key="5">
    <source>
        <dbReference type="ARBA" id="ARBA00023315"/>
    </source>
</evidence>
<evidence type="ECO:0000256" key="4">
    <source>
        <dbReference type="ARBA" id="ARBA00022840"/>
    </source>
</evidence>
<gene>
    <name evidence="9" type="ORF">CEW91_03045</name>
</gene>
<feature type="domain" description="TmcA/NAT10 N-terminal" evidence="7">
    <location>
        <begin position="2"/>
        <end position="89"/>
    </location>
</feature>
<sequence length="607" mass="68694">MNRGGFRQLKLLQTASQWQQACQARSSKSILLSQTDAHADAQLNRYRDYLGHEFESVFLDCHDGINADTICALCGTVIGGGQLVIYLPHEPSAMRERLQYFADKYFPQTQVQEQQKSIPQKEFDVSRAELQRLQKELIGEALSKNSVRTHIITAERGRGKSTVLGKVLNHVSHASPNVDVVVTAPRKANAQVLLKHAPNTTFNAWDKLLERPSNKEKWLIIDEAAGVPLWATQQLCEKFTPWLLATTVSGYEGCGRGFAIHFQDWAKQQFPRVKSHQLNTPMRWPLNDPLEQWLTDCFLMDESPVLPDPELADGQFLEYAADMNESTLRQCFQLLLNAHYQSSPNDLNLLLSDSLHRLAYTRKNGEIIAVAWLIQEGPLTPELHTDILEGRRRPKGNLLPQAIGYFLQQSWALSARWLRVARIAVPEHERHRGNASQLLDFIAQHPEHGAIDKFGTSFAWEPGVASFWETNGFVPWRISHRLDSVSARPAAIYVKTASSDHASIRDIHQWAHAEHQWLSESKASIPDDLNQPHLAQLLVDAYLKERIPFDAAHFALAVFYKNKRPTDRLTPLLAMPTLSLKELASYLGCSSKQQANVKLRKDTAQLV</sequence>
<evidence type="ECO:0000259" key="6">
    <source>
        <dbReference type="Pfam" id="PF05127"/>
    </source>
</evidence>
<dbReference type="InterPro" id="IPR000182">
    <property type="entry name" value="GNAT_dom"/>
</dbReference>
<keyword evidence="2" id="KW-0819">tRNA processing</keyword>
<dbReference type="InterPro" id="IPR013562">
    <property type="entry name" value="TmcA/NAT10_N"/>
</dbReference>